<keyword evidence="2" id="KW-1133">Transmembrane helix</keyword>
<feature type="transmembrane region" description="Helical" evidence="2">
    <location>
        <begin position="99"/>
        <end position="115"/>
    </location>
</feature>
<dbReference type="RefSeq" id="WP_073709193.1">
    <property type="nucleotide sequence ID" value="NZ_MQSV01000003.1"/>
</dbReference>
<feature type="transmembrane region" description="Helical" evidence="2">
    <location>
        <begin position="232"/>
        <end position="249"/>
    </location>
</feature>
<evidence type="ECO:0000256" key="2">
    <source>
        <dbReference type="SAM" id="Phobius"/>
    </source>
</evidence>
<gene>
    <name evidence="3" type="ORF">BSR29_04890</name>
</gene>
<feature type="transmembrane region" description="Helical" evidence="2">
    <location>
        <begin position="36"/>
        <end position="56"/>
    </location>
</feature>
<feature type="transmembrane region" description="Helical" evidence="2">
    <location>
        <begin position="12"/>
        <end position="29"/>
    </location>
</feature>
<dbReference type="OrthoDB" id="7054801at2"/>
<feature type="transmembrane region" description="Helical" evidence="2">
    <location>
        <begin position="261"/>
        <end position="279"/>
    </location>
</feature>
<keyword evidence="2" id="KW-0472">Membrane</keyword>
<evidence type="ECO:0000313" key="3">
    <source>
        <dbReference type="EMBL" id="OKL47832.1"/>
    </source>
</evidence>
<feature type="region of interest" description="Disordered" evidence="1">
    <location>
        <begin position="437"/>
        <end position="458"/>
    </location>
</feature>
<feature type="transmembrane region" description="Helical" evidence="2">
    <location>
        <begin position="68"/>
        <end position="87"/>
    </location>
</feature>
<dbReference type="EMBL" id="MQSV01000003">
    <property type="protein sequence ID" value="OKL47832.1"/>
    <property type="molecule type" value="Genomic_DNA"/>
</dbReference>
<feature type="transmembrane region" description="Helical" evidence="2">
    <location>
        <begin position="286"/>
        <end position="302"/>
    </location>
</feature>
<keyword evidence="4" id="KW-1185">Reference proteome</keyword>
<dbReference type="Pfam" id="PF18948">
    <property type="entry name" value="DUF5692"/>
    <property type="match status" value="1"/>
</dbReference>
<proteinExistence type="predicted"/>
<reference evidence="3 4" key="1">
    <citation type="submission" date="2016-11" db="EMBL/GenBank/DDBJ databases">
        <title>Actinomyces gypaetusis sp. nov. isolated from the vulture Gypaetus barbatus in Qinghai Tibet Plateau China.</title>
        <authorList>
            <person name="Meng X."/>
        </authorList>
    </citation>
    <scope>NUCLEOTIDE SEQUENCE [LARGE SCALE GENOMIC DNA]</scope>
    <source>
        <strain evidence="3 4">VUL4_2</strain>
    </source>
</reference>
<dbReference type="AlphaFoldDB" id="A0A1Q5PLA4"/>
<sequence length="458" mass="52018">MDTFLGLWEIGSPKLYLIWVIVFAAQIIVAEINRRWLWTVFAIWTVGGIALIPYAAYHAIPMIGWFPFGKYVIMVTVSTWNAAFVYLGRNDPRKFRRNILVIGFITWIGVAINIMEANIRDINIYFQADFYNACAANWECLKGINASHTLDMIAGLPETRGVTAPLHSDEWYQAVAANFANTNVGIDPETGFRTIGGFWNIMSAIAGCLNIITMTGWAKITIGSNPKQKVKGLIWADMVWPWVIAYDLWNHAFLYNALADYTWYCTLALLLAATIPAFWWAKGQWLWFRCYTLMFWIAMNNLLPEFLISPGQNNFATMNPTANIVCSGLALGSNVLLFIYFLYLVIVKKRNPITSSIYQDIAEYRTIAKEHMDDKDKYWVCDMIKETPQELGFEPDSPIPPADGYVHHMAWWGKADKRYPKLRTPVSADPVLAKKGIEQDPRWDVSASSAESAGQPDK</sequence>
<feature type="transmembrane region" description="Helical" evidence="2">
    <location>
        <begin position="198"/>
        <end position="220"/>
    </location>
</feature>
<keyword evidence="2" id="KW-0812">Transmembrane</keyword>
<feature type="transmembrane region" description="Helical" evidence="2">
    <location>
        <begin position="322"/>
        <end position="346"/>
    </location>
</feature>
<organism evidence="3 4">
    <name type="scientific">Boudabousia liubingyangii</name>
    <dbReference type="NCBI Taxonomy" id="1921764"/>
    <lineage>
        <taxon>Bacteria</taxon>
        <taxon>Bacillati</taxon>
        <taxon>Actinomycetota</taxon>
        <taxon>Actinomycetes</taxon>
        <taxon>Actinomycetales</taxon>
        <taxon>Actinomycetaceae</taxon>
        <taxon>Boudabousia</taxon>
    </lineage>
</organism>
<dbReference type="Proteomes" id="UP000186785">
    <property type="component" value="Unassembled WGS sequence"/>
</dbReference>
<evidence type="ECO:0000313" key="4">
    <source>
        <dbReference type="Proteomes" id="UP000186785"/>
    </source>
</evidence>
<evidence type="ECO:0000256" key="1">
    <source>
        <dbReference type="SAM" id="MobiDB-lite"/>
    </source>
</evidence>
<dbReference type="InterPro" id="IPR043747">
    <property type="entry name" value="DUF5692"/>
</dbReference>
<protein>
    <submittedName>
        <fullName evidence="3">Uncharacterized protein</fullName>
    </submittedName>
</protein>
<accession>A0A1Q5PLA4</accession>
<name>A0A1Q5PLA4_9ACTO</name>
<comment type="caution">
    <text evidence="3">The sequence shown here is derived from an EMBL/GenBank/DDBJ whole genome shotgun (WGS) entry which is preliminary data.</text>
</comment>
<dbReference type="STRING" id="1921764.BSR28_06775"/>